<name>A0ABW4ZSH1_9BACL</name>
<feature type="region of interest" description="C-terminal hotdog fold" evidence="3">
    <location>
        <begin position="297"/>
        <end position="440"/>
    </location>
</feature>
<organism evidence="5 6">
    <name type="scientific">Tumebacillus lipolyticus</name>
    <dbReference type="NCBI Taxonomy" id="1280370"/>
    <lineage>
        <taxon>Bacteria</taxon>
        <taxon>Bacillati</taxon>
        <taxon>Bacillota</taxon>
        <taxon>Bacilli</taxon>
        <taxon>Bacillales</taxon>
        <taxon>Alicyclobacillaceae</taxon>
        <taxon>Tumebacillus</taxon>
    </lineage>
</organism>
<dbReference type="PROSITE" id="PS52019">
    <property type="entry name" value="PKS_MFAS_DH"/>
    <property type="match status" value="1"/>
</dbReference>
<gene>
    <name evidence="5" type="ORF">ACFSOY_02675</name>
</gene>
<evidence type="ECO:0000313" key="6">
    <source>
        <dbReference type="Proteomes" id="UP001597343"/>
    </source>
</evidence>
<keyword evidence="2" id="KW-0597">Phosphoprotein</keyword>
<keyword evidence="6" id="KW-1185">Reference proteome</keyword>
<dbReference type="InterPro" id="IPR020807">
    <property type="entry name" value="PKS_DH"/>
</dbReference>
<feature type="active site" description="Proton acceptor; for dehydratase activity" evidence="3">
    <location>
        <position position="193"/>
    </location>
</feature>
<sequence length="474" mass="53017">MGSTTRVVSGEQNIDRHLIALSAKTEDALYRKIVDLLAWLEAEQEQPALGDIAYTLWRRRTHYAVRTGFLVRDWADLHQQLGEVSRSKRLPSAKRSGERTDLIEELLERYLAGGEPDGESLYADARYRCLPLPTYPFVEERYWLPDQAEIVEQIERVRTADRLHPLLDCNSSSFSEQKFTTRFTGREFFLQDHQIGGQPMLPGVAYLEMGRAAAELSGADQAVCLEQIVWARPVLAAEAQDVHISLYPSDERSETIEFEVWSEGEQESTLHAQGLVRCISNTAGQRLDLEAIEQRCTVRLGADEYYRALQNLGLDYGPSMRAIQELSLGSQECIARLKLPEGLQSDFADFKLHPALLDGALQATVGLLERVHQREQVVYLPFALEAVRLIRPLPKHGYAYVKAQGSSGLKYDVLLTDEAGYESVVLAGLSVRAFDLQKAGRAKVGQVSTLDLLEKLSRGELSVQEVEQVLGGGS</sequence>
<evidence type="ECO:0000313" key="5">
    <source>
        <dbReference type="EMBL" id="MFD2168923.1"/>
    </source>
</evidence>
<dbReference type="Pfam" id="PF14765">
    <property type="entry name" value="PS-DH"/>
    <property type="match status" value="1"/>
</dbReference>
<keyword evidence="1" id="KW-0596">Phosphopantetheine</keyword>
<dbReference type="Pfam" id="PF22621">
    <property type="entry name" value="CurL-like_PKS_C"/>
    <property type="match status" value="1"/>
</dbReference>
<dbReference type="EMBL" id="JBHUIO010000002">
    <property type="protein sequence ID" value="MFD2168923.1"/>
    <property type="molecule type" value="Genomic_DNA"/>
</dbReference>
<proteinExistence type="predicted"/>
<dbReference type="PANTHER" id="PTHR43775:SF37">
    <property type="entry name" value="SI:DKEY-61P9.11"/>
    <property type="match status" value="1"/>
</dbReference>
<dbReference type="InterPro" id="IPR049552">
    <property type="entry name" value="PKS_DH_N"/>
</dbReference>
<evidence type="ECO:0000256" key="1">
    <source>
        <dbReference type="ARBA" id="ARBA00022450"/>
    </source>
</evidence>
<dbReference type="InterPro" id="IPR049551">
    <property type="entry name" value="PKS_DH_C"/>
</dbReference>
<feature type="region of interest" description="N-terminal hotdog fold" evidence="3">
    <location>
        <begin position="164"/>
        <end position="283"/>
    </location>
</feature>
<dbReference type="InterPro" id="IPR049900">
    <property type="entry name" value="PKS_mFAS_DH"/>
</dbReference>
<evidence type="ECO:0000259" key="4">
    <source>
        <dbReference type="PROSITE" id="PS52019"/>
    </source>
</evidence>
<evidence type="ECO:0000256" key="2">
    <source>
        <dbReference type="ARBA" id="ARBA00022553"/>
    </source>
</evidence>
<feature type="active site" description="Proton donor; for dehydratase activity" evidence="3">
    <location>
        <position position="358"/>
    </location>
</feature>
<evidence type="ECO:0000256" key="3">
    <source>
        <dbReference type="PROSITE-ProRule" id="PRU01363"/>
    </source>
</evidence>
<dbReference type="Gene3D" id="3.10.129.110">
    <property type="entry name" value="Polyketide synthase dehydratase"/>
    <property type="match status" value="1"/>
</dbReference>
<dbReference type="PANTHER" id="PTHR43775">
    <property type="entry name" value="FATTY ACID SYNTHASE"/>
    <property type="match status" value="1"/>
</dbReference>
<dbReference type="InterPro" id="IPR050091">
    <property type="entry name" value="PKS_NRPS_Biosynth_Enz"/>
</dbReference>
<dbReference type="Proteomes" id="UP001597343">
    <property type="component" value="Unassembled WGS sequence"/>
</dbReference>
<dbReference type="InterPro" id="IPR042104">
    <property type="entry name" value="PKS_dehydratase_sf"/>
</dbReference>
<dbReference type="RefSeq" id="WP_386043978.1">
    <property type="nucleotide sequence ID" value="NZ_JBHUIO010000002.1"/>
</dbReference>
<dbReference type="SMART" id="SM00826">
    <property type="entry name" value="PKS_DH"/>
    <property type="match status" value="1"/>
</dbReference>
<dbReference type="Gene3D" id="3.30.70.3290">
    <property type="match status" value="1"/>
</dbReference>
<dbReference type="Pfam" id="PF21089">
    <property type="entry name" value="PKS_DH_N"/>
    <property type="match status" value="1"/>
</dbReference>
<accession>A0ABW4ZSH1</accession>
<feature type="domain" description="PKS/mFAS DH" evidence="4">
    <location>
        <begin position="164"/>
        <end position="440"/>
    </location>
</feature>
<protein>
    <submittedName>
        <fullName evidence="5">Polyketide synthase dehydratase domain-containing protein</fullName>
    </submittedName>
</protein>
<comment type="caution">
    <text evidence="5">The sequence shown here is derived from an EMBL/GenBank/DDBJ whole genome shotgun (WGS) entry which is preliminary data.</text>
</comment>
<reference evidence="6" key="1">
    <citation type="journal article" date="2019" name="Int. J. Syst. Evol. Microbiol.">
        <title>The Global Catalogue of Microorganisms (GCM) 10K type strain sequencing project: providing services to taxonomists for standard genome sequencing and annotation.</title>
        <authorList>
            <consortium name="The Broad Institute Genomics Platform"/>
            <consortium name="The Broad Institute Genome Sequencing Center for Infectious Disease"/>
            <person name="Wu L."/>
            <person name="Ma J."/>
        </authorList>
    </citation>
    <scope>NUCLEOTIDE SEQUENCE [LARGE SCALE GENOMIC DNA]</scope>
    <source>
        <strain evidence="6">CGMCC 1.13574</strain>
    </source>
</reference>